<reference evidence="1 2" key="1">
    <citation type="submission" date="2018-10" db="EMBL/GenBank/DDBJ databases">
        <title>Fifty Aureobasidium pullulans genomes reveal a recombining polyextremotolerant generalist.</title>
        <authorList>
            <person name="Gostincar C."/>
            <person name="Turk M."/>
            <person name="Zajc J."/>
            <person name="Gunde-Cimerman N."/>
        </authorList>
    </citation>
    <scope>NUCLEOTIDE SEQUENCE [LARGE SCALE GENOMIC DNA]</scope>
    <source>
        <strain evidence="1 2">EXF-11013</strain>
    </source>
</reference>
<dbReference type="EMBL" id="QZAL01000535">
    <property type="protein sequence ID" value="THW25448.1"/>
    <property type="molecule type" value="Genomic_DNA"/>
</dbReference>
<comment type="caution">
    <text evidence="1">The sequence shown here is derived from an EMBL/GenBank/DDBJ whole genome shotgun (WGS) entry which is preliminary data.</text>
</comment>
<sequence length="157" mass="16843">ALLPLRLGLYVNDSNTGLPIPFKVPLLGSKRKRTYIEAISDSDDTPIIPLTRPGPIDNPFALSFNPSASLGLPPSTYYGPISSTSPSFGPTRFVPPPTVNKPVKPNYISSIVGIPNGVSYKVYPKLGIPYYSDPSICSVIKATFNVRNLGNPDGRIA</sequence>
<dbReference type="Proteomes" id="UP000310687">
    <property type="component" value="Unassembled WGS sequence"/>
</dbReference>
<organism evidence="1 2">
    <name type="scientific">Aureobasidium pullulans</name>
    <name type="common">Black yeast</name>
    <name type="synonym">Pullularia pullulans</name>
    <dbReference type="NCBI Taxonomy" id="5580"/>
    <lineage>
        <taxon>Eukaryota</taxon>
        <taxon>Fungi</taxon>
        <taxon>Dikarya</taxon>
        <taxon>Ascomycota</taxon>
        <taxon>Pezizomycotina</taxon>
        <taxon>Dothideomycetes</taxon>
        <taxon>Dothideomycetidae</taxon>
        <taxon>Dothideales</taxon>
        <taxon>Saccotheciaceae</taxon>
        <taxon>Aureobasidium</taxon>
    </lineage>
</organism>
<feature type="non-terminal residue" evidence="1">
    <location>
        <position position="1"/>
    </location>
</feature>
<evidence type="ECO:0000313" key="1">
    <source>
        <dbReference type="EMBL" id="THW25448.1"/>
    </source>
</evidence>
<name>A0A4S8WJV0_AURPU</name>
<dbReference type="AlphaFoldDB" id="A0A4S8WJV0"/>
<gene>
    <name evidence="1" type="ORF">D6D22_10825</name>
</gene>
<proteinExistence type="predicted"/>
<protein>
    <submittedName>
        <fullName evidence="1">Uncharacterized protein</fullName>
    </submittedName>
</protein>
<accession>A0A4S8WJV0</accession>
<evidence type="ECO:0000313" key="2">
    <source>
        <dbReference type="Proteomes" id="UP000310687"/>
    </source>
</evidence>